<sequence length="177" mass="19666">MNCGAETEGCSLSCEKTTPAAATSDAVSSDTPITVPATPARKLTNQLKEVLNKKGTKSVGEQPQHKEVRDAAKIDTKAKVHKATDNKAKLRADCGADSGTIYNNVPAMVYYTTEQRERMDKLNKEKIERRRLKRQKKKEKRAETTAVTTQKLGSATKKKEKLNLQTKLLLLKLHVMK</sequence>
<feature type="compositionally biased region" description="Basic and acidic residues" evidence="1">
    <location>
        <begin position="63"/>
        <end position="86"/>
    </location>
</feature>
<evidence type="ECO:0000313" key="3">
    <source>
        <dbReference type="Proteomes" id="UP000001067"/>
    </source>
</evidence>
<protein>
    <submittedName>
        <fullName evidence="2">Uncharacterized protein</fullName>
    </submittedName>
</protein>
<dbReference type="AlphaFoldDB" id="E3S5M9"/>
<organism evidence="3">
    <name type="scientific">Pyrenophora teres f. teres (strain 0-1)</name>
    <name type="common">Barley net blotch fungus</name>
    <name type="synonym">Drechslera teres f. teres</name>
    <dbReference type="NCBI Taxonomy" id="861557"/>
    <lineage>
        <taxon>Eukaryota</taxon>
        <taxon>Fungi</taxon>
        <taxon>Dikarya</taxon>
        <taxon>Ascomycota</taxon>
        <taxon>Pezizomycotina</taxon>
        <taxon>Dothideomycetes</taxon>
        <taxon>Pleosporomycetidae</taxon>
        <taxon>Pleosporales</taxon>
        <taxon>Pleosporineae</taxon>
        <taxon>Pleosporaceae</taxon>
        <taxon>Pyrenophora</taxon>
    </lineage>
</organism>
<dbReference type="Proteomes" id="UP000001067">
    <property type="component" value="Unassembled WGS sequence"/>
</dbReference>
<name>E3S5M9_PYRTT</name>
<proteinExistence type="predicted"/>
<feature type="compositionally biased region" description="Basic residues" evidence="1">
    <location>
        <begin position="130"/>
        <end position="139"/>
    </location>
</feature>
<evidence type="ECO:0000313" key="2">
    <source>
        <dbReference type="EMBL" id="EFQ86740.1"/>
    </source>
</evidence>
<feature type="region of interest" description="Disordered" evidence="1">
    <location>
        <begin position="18"/>
        <end position="86"/>
    </location>
</feature>
<dbReference type="HOGENOM" id="CLU_1518614_0_0_1"/>
<dbReference type="KEGG" id="pte:PTT_17951"/>
<gene>
    <name evidence="2" type="ORF">PTT_17951</name>
</gene>
<accession>E3S5M9</accession>
<dbReference type="OrthoDB" id="10585680at2759"/>
<dbReference type="EMBL" id="GL537264">
    <property type="protein sequence ID" value="EFQ86740.1"/>
    <property type="molecule type" value="Genomic_DNA"/>
</dbReference>
<feature type="compositionally biased region" description="Low complexity" evidence="1">
    <location>
        <begin position="18"/>
        <end position="32"/>
    </location>
</feature>
<feature type="region of interest" description="Disordered" evidence="1">
    <location>
        <begin position="130"/>
        <end position="158"/>
    </location>
</feature>
<keyword evidence="3" id="KW-1185">Reference proteome</keyword>
<reference evidence="2 3" key="1">
    <citation type="journal article" date="2010" name="Genome Biol.">
        <title>A first genome assembly of the barley fungal pathogen Pyrenophora teres f. teres.</title>
        <authorList>
            <person name="Ellwood S.R."/>
            <person name="Liu Z."/>
            <person name="Syme R.A."/>
            <person name="Lai Z."/>
            <person name="Hane J.K."/>
            <person name="Keiper F."/>
            <person name="Moffat C.S."/>
            <person name="Oliver R.P."/>
            <person name="Friesen T.L."/>
        </authorList>
    </citation>
    <scope>NUCLEOTIDE SEQUENCE [LARGE SCALE GENOMIC DNA]</scope>
    <source>
        <strain evidence="2 3">0-1</strain>
    </source>
</reference>
<evidence type="ECO:0000256" key="1">
    <source>
        <dbReference type="SAM" id="MobiDB-lite"/>
    </source>
</evidence>